<accession>A0ACB0YQ46</accession>
<evidence type="ECO:0000313" key="1">
    <source>
        <dbReference type="EMBL" id="CAK5057583.1"/>
    </source>
</evidence>
<evidence type="ECO:0000313" key="2">
    <source>
        <dbReference type="Proteomes" id="UP001497535"/>
    </source>
</evidence>
<sequence>MHTSIIGDCRASTGRRESFSHPSLALIFNSFPFKSVFSFIYFHVFKLKQALYSCDIETLNFI</sequence>
<keyword evidence="2" id="KW-1185">Reference proteome</keyword>
<gene>
    <name evidence="1" type="ORF">MENTE1834_LOCUS15239</name>
</gene>
<protein>
    <submittedName>
        <fullName evidence="1">Uncharacterized protein</fullName>
    </submittedName>
</protein>
<organism evidence="1 2">
    <name type="scientific">Meloidogyne enterolobii</name>
    <name type="common">Root-knot nematode worm</name>
    <name type="synonym">Meloidogyne mayaguensis</name>
    <dbReference type="NCBI Taxonomy" id="390850"/>
    <lineage>
        <taxon>Eukaryota</taxon>
        <taxon>Metazoa</taxon>
        <taxon>Ecdysozoa</taxon>
        <taxon>Nematoda</taxon>
        <taxon>Chromadorea</taxon>
        <taxon>Rhabditida</taxon>
        <taxon>Tylenchina</taxon>
        <taxon>Tylenchomorpha</taxon>
        <taxon>Tylenchoidea</taxon>
        <taxon>Meloidogynidae</taxon>
        <taxon>Meloidogyninae</taxon>
        <taxon>Meloidogyne</taxon>
    </lineage>
</organism>
<proteinExistence type="predicted"/>
<dbReference type="EMBL" id="CAVMJV010000016">
    <property type="protein sequence ID" value="CAK5057583.1"/>
    <property type="molecule type" value="Genomic_DNA"/>
</dbReference>
<comment type="caution">
    <text evidence="1">The sequence shown here is derived from an EMBL/GenBank/DDBJ whole genome shotgun (WGS) entry which is preliminary data.</text>
</comment>
<name>A0ACB0YQ46_MELEN</name>
<reference evidence="1" key="1">
    <citation type="submission" date="2023-11" db="EMBL/GenBank/DDBJ databases">
        <authorList>
            <person name="Poullet M."/>
        </authorList>
    </citation>
    <scope>NUCLEOTIDE SEQUENCE</scope>
    <source>
        <strain evidence="1">E1834</strain>
    </source>
</reference>
<dbReference type="Proteomes" id="UP001497535">
    <property type="component" value="Unassembled WGS sequence"/>
</dbReference>